<dbReference type="OrthoDB" id="10021397at2759"/>
<feature type="transmembrane region" description="Helical" evidence="8">
    <location>
        <begin position="389"/>
        <end position="407"/>
    </location>
</feature>
<dbReference type="PROSITE" id="PS50850">
    <property type="entry name" value="MFS"/>
    <property type="match status" value="1"/>
</dbReference>
<dbReference type="GO" id="GO:0022857">
    <property type="term" value="F:transmembrane transporter activity"/>
    <property type="evidence" value="ECO:0007669"/>
    <property type="project" value="InterPro"/>
</dbReference>
<feature type="transmembrane region" description="Helical" evidence="8">
    <location>
        <begin position="50"/>
        <end position="70"/>
    </location>
</feature>
<dbReference type="Gene3D" id="1.20.1720.10">
    <property type="entry name" value="Multidrug resistance protein D"/>
    <property type="match status" value="1"/>
</dbReference>
<feature type="transmembrane region" description="Helical" evidence="8">
    <location>
        <begin position="90"/>
        <end position="109"/>
    </location>
</feature>
<evidence type="ECO:0000256" key="6">
    <source>
        <dbReference type="ARBA" id="ARBA00023136"/>
    </source>
</evidence>
<dbReference type="PANTHER" id="PTHR23501:SF12">
    <property type="entry name" value="MAJOR FACILITATOR SUPERFAMILY (MFS) PROFILE DOMAIN-CONTAINING PROTEIN-RELATED"/>
    <property type="match status" value="1"/>
</dbReference>
<feature type="transmembrane region" description="Helical" evidence="8">
    <location>
        <begin position="282"/>
        <end position="302"/>
    </location>
</feature>
<feature type="transmembrane region" description="Helical" evidence="8">
    <location>
        <begin position="413"/>
        <end position="431"/>
    </location>
</feature>
<feature type="transmembrane region" description="Helical" evidence="8">
    <location>
        <begin position="209"/>
        <end position="229"/>
    </location>
</feature>
<evidence type="ECO:0000256" key="2">
    <source>
        <dbReference type="ARBA" id="ARBA00007520"/>
    </source>
</evidence>
<keyword evidence="3" id="KW-0813">Transport</keyword>
<feature type="region of interest" description="Disordered" evidence="7">
    <location>
        <begin position="1"/>
        <end position="39"/>
    </location>
</feature>
<evidence type="ECO:0000256" key="3">
    <source>
        <dbReference type="ARBA" id="ARBA00022448"/>
    </source>
</evidence>
<dbReference type="Pfam" id="PF07690">
    <property type="entry name" value="MFS_1"/>
    <property type="match status" value="1"/>
</dbReference>
<dbReference type="AlphaFoldDB" id="A0A8H2ZKC2"/>
<name>A0A8H2ZKC2_9HELO</name>
<dbReference type="FunFam" id="1.20.1250.20:FF:000429">
    <property type="entry name" value="MFS drug efflux transporter, putative"/>
    <property type="match status" value="1"/>
</dbReference>
<accession>A0A8H2ZKC2</accession>
<feature type="transmembrane region" description="Helical" evidence="8">
    <location>
        <begin position="121"/>
        <end position="139"/>
    </location>
</feature>
<dbReference type="PANTHER" id="PTHR23501">
    <property type="entry name" value="MAJOR FACILITATOR SUPERFAMILY"/>
    <property type="match status" value="1"/>
</dbReference>
<sequence length="555" mass="59887">MPDFVEQTGAANPAMATEGKVSSKEETRQLDRLTSEVGNQSPRDIHGWKWFLVISAILSTTLLYSLDNTIVADLQPSIVESYGSTEISKLSWLGVSYALGNVATILPWCKAYGTFNIKWLYISHVLTFCVGSAICGAAPTLNVLIVGRAICGIGGCALYAGCLTYISVTTTIQERPMYMGLVGLIWGAGTVLGPVVGGAFAESTATWRWAFYLNIVVGGTFSPVFVWMLPSITLSTNQSLKNRLLRQTDWLGIILLAGTSSCLTMAITFGGTQYAWNSGSEITLWIVGAVILIAFCASQVYHPFVAEKSKLYPTWLIRRPVHSILQILSFCGFVCLFVPTYYIPLYFQFTRGDSPLEAGVRLLPFIILGVTATFLNGALLPVLGYYMPWYFFGGTLVIIGSALMYTTSFTTSVAAIYGYTILIGVGVGAFAQQSFAVSQALVSAEEIPDVVGFQSFGQSTAIVFALAIDGTIFQNEAIKKLSKLLPNLNRATIQGMVAGTDSAYYDSLDAVNREKVAAVIVDAISQAYIIVIAAGALTLILSVFLPRTKLFVKGS</sequence>
<feature type="transmembrane region" description="Helical" evidence="8">
    <location>
        <begin position="527"/>
        <end position="545"/>
    </location>
</feature>
<proteinExistence type="inferred from homology"/>
<evidence type="ECO:0000256" key="1">
    <source>
        <dbReference type="ARBA" id="ARBA00004141"/>
    </source>
</evidence>
<keyword evidence="4 8" id="KW-0812">Transmembrane</keyword>
<feature type="transmembrane region" description="Helical" evidence="8">
    <location>
        <begin position="362"/>
        <end position="382"/>
    </location>
</feature>
<keyword evidence="5 8" id="KW-1133">Transmembrane helix</keyword>
<evidence type="ECO:0000256" key="4">
    <source>
        <dbReference type="ARBA" id="ARBA00022692"/>
    </source>
</evidence>
<dbReference type="SUPFAM" id="SSF103473">
    <property type="entry name" value="MFS general substrate transporter"/>
    <property type="match status" value="1"/>
</dbReference>
<reference evidence="10" key="1">
    <citation type="submission" date="2020-10" db="EMBL/GenBank/DDBJ databases">
        <authorList>
            <person name="Kusch S."/>
        </authorList>
    </citation>
    <scope>NUCLEOTIDE SEQUENCE</scope>
    <source>
        <strain evidence="10">SwB9</strain>
    </source>
</reference>
<feature type="compositionally biased region" description="Basic and acidic residues" evidence="7">
    <location>
        <begin position="21"/>
        <end position="34"/>
    </location>
</feature>
<dbReference type="GO" id="GO:0005886">
    <property type="term" value="C:plasma membrane"/>
    <property type="evidence" value="ECO:0007669"/>
    <property type="project" value="TreeGrafter"/>
</dbReference>
<evidence type="ECO:0000256" key="7">
    <source>
        <dbReference type="SAM" id="MobiDB-lite"/>
    </source>
</evidence>
<organism evidence="10 11">
    <name type="scientific">Sclerotinia trifoliorum</name>
    <dbReference type="NCBI Taxonomy" id="28548"/>
    <lineage>
        <taxon>Eukaryota</taxon>
        <taxon>Fungi</taxon>
        <taxon>Dikarya</taxon>
        <taxon>Ascomycota</taxon>
        <taxon>Pezizomycotina</taxon>
        <taxon>Leotiomycetes</taxon>
        <taxon>Helotiales</taxon>
        <taxon>Sclerotiniaceae</taxon>
        <taxon>Sclerotinia</taxon>
    </lineage>
</organism>
<dbReference type="Proteomes" id="UP000624404">
    <property type="component" value="Unassembled WGS sequence"/>
</dbReference>
<feature type="transmembrane region" description="Helical" evidence="8">
    <location>
        <begin position="250"/>
        <end position="276"/>
    </location>
</feature>
<feature type="domain" description="Major facilitator superfamily (MFS) profile" evidence="9">
    <location>
        <begin position="53"/>
        <end position="550"/>
    </location>
</feature>
<evidence type="ECO:0000313" key="10">
    <source>
        <dbReference type="EMBL" id="CAD6441947.1"/>
    </source>
</evidence>
<evidence type="ECO:0000313" key="11">
    <source>
        <dbReference type="Proteomes" id="UP000624404"/>
    </source>
</evidence>
<feature type="transmembrane region" description="Helical" evidence="8">
    <location>
        <begin position="178"/>
        <end position="197"/>
    </location>
</feature>
<dbReference type="InterPro" id="IPR020846">
    <property type="entry name" value="MFS_dom"/>
</dbReference>
<dbReference type="InterPro" id="IPR011701">
    <property type="entry name" value="MFS"/>
</dbReference>
<evidence type="ECO:0000256" key="8">
    <source>
        <dbReference type="SAM" id="Phobius"/>
    </source>
</evidence>
<keyword evidence="11" id="KW-1185">Reference proteome</keyword>
<comment type="caution">
    <text evidence="10">The sequence shown here is derived from an EMBL/GenBank/DDBJ whole genome shotgun (WGS) entry which is preliminary data.</text>
</comment>
<gene>
    <name evidence="10" type="ORF">SCLTRI_LOCUS1739</name>
</gene>
<dbReference type="EMBL" id="CAJHIA010000007">
    <property type="protein sequence ID" value="CAD6441947.1"/>
    <property type="molecule type" value="Genomic_DNA"/>
</dbReference>
<evidence type="ECO:0000259" key="9">
    <source>
        <dbReference type="PROSITE" id="PS50850"/>
    </source>
</evidence>
<evidence type="ECO:0000256" key="5">
    <source>
        <dbReference type="ARBA" id="ARBA00022989"/>
    </source>
</evidence>
<feature type="transmembrane region" description="Helical" evidence="8">
    <location>
        <begin position="323"/>
        <end position="342"/>
    </location>
</feature>
<dbReference type="InterPro" id="IPR036259">
    <property type="entry name" value="MFS_trans_sf"/>
</dbReference>
<comment type="similarity">
    <text evidence="2">Belongs to the major facilitator superfamily. TCR/Tet family.</text>
</comment>
<protein>
    <submittedName>
        <fullName evidence="10">2f7a18d7-e586-4b93-8b0c-640762a50d6d</fullName>
    </submittedName>
</protein>
<comment type="subcellular location">
    <subcellularLocation>
        <location evidence="1">Membrane</location>
        <topology evidence="1">Multi-pass membrane protein</topology>
    </subcellularLocation>
</comment>
<keyword evidence="6 8" id="KW-0472">Membrane</keyword>
<dbReference type="Gene3D" id="1.20.1250.20">
    <property type="entry name" value="MFS general substrate transporter like domains"/>
    <property type="match status" value="1"/>
</dbReference>
<feature type="transmembrane region" description="Helical" evidence="8">
    <location>
        <begin position="145"/>
        <end position="166"/>
    </location>
</feature>